<sequence>MVIAVFRERKPEDWRKLVAYSRTWRAMAADIFERIDNLASAAGSCADLDEAAALRKLGRRLRVVHREAEQFGRLVRVFRGAPESEWESLVTRHRPDLTSEFFNYCHLMAAEAWEDKKAGQKERAALSAVATQVAALVTAHDAVLGDEGALAGAKRSLGDLLSSSSIEEADAKIDAMAAEGRLSPATVLALARAYNGVNESAYTKEEVKDVMAHLYFKARETYFSQAPPEIRILKYLLTIPSDRDRELLLDAAFQPGATLAAEPNVDMLSTTPDKMLATVDNVLRLWRRAAKGAHIGDSDPSSMESQSAKLMKPRLIEEVQRIAAIIRRKFV</sequence>
<accession>A0AAD9IJ52</accession>
<dbReference type="Proteomes" id="UP001255856">
    <property type="component" value="Unassembled WGS sequence"/>
</dbReference>
<proteinExistence type="predicted"/>
<dbReference type="EMBL" id="JASFZW010000003">
    <property type="protein sequence ID" value="KAK2079253.1"/>
    <property type="molecule type" value="Genomic_DNA"/>
</dbReference>
<comment type="caution">
    <text evidence="1">The sequence shown here is derived from an EMBL/GenBank/DDBJ whole genome shotgun (WGS) entry which is preliminary data.</text>
</comment>
<protein>
    <submittedName>
        <fullName evidence="1">Uncharacterized protein</fullName>
    </submittedName>
</protein>
<name>A0AAD9IJ52_PROWI</name>
<dbReference type="PANTHER" id="PTHR31755">
    <property type="entry name" value="FOLATE RECEPTOR-LIKE"/>
    <property type="match status" value="1"/>
</dbReference>
<keyword evidence="2" id="KW-1185">Reference proteome</keyword>
<evidence type="ECO:0000313" key="1">
    <source>
        <dbReference type="EMBL" id="KAK2079253.1"/>
    </source>
</evidence>
<reference evidence="1" key="1">
    <citation type="submission" date="2021-01" db="EMBL/GenBank/DDBJ databases">
        <authorList>
            <person name="Eckstrom K.M.E."/>
        </authorList>
    </citation>
    <scope>NUCLEOTIDE SEQUENCE</scope>
    <source>
        <strain evidence="1">UVCC 0001</strain>
    </source>
</reference>
<evidence type="ECO:0000313" key="2">
    <source>
        <dbReference type="Proteomes" id="UP001255856"/>
    </source>
</evidence>
<dbReference type="AlphaFoldDB" id="A0AAD9IJ52"/>
<organism evidence="1 2">
    <name type="scientific">Prototheca wickerhamii</name>
    <dbReference type="NCBI Taxonomy" id="3111"/>
    <lineage>
        <taxon>Eukaryota</taxon>
        <taxon>Viridiplantae</taxon>
        <taxon>Chlorophyta</taxon>
        <taxon>core chlorophytes</taxon>
        <taxon>Trebouxiophyceae</taxon>
        <taxon>Chlorellales</taxon>
        <taxon>Chlorellaceae</taxon>
        <taxon>Prototheca</taxon>
    </lineage>
</organism>
<dbReference type="InterPro" id="IPR040320">
    <property type="entry name" value="At4g37920-like"/>
</dbReference>
<gene>
    <name evidence="1" type="ORF">QBZ16_002944</name>
</gene>
<dbReference type="PANTHER" id="PTHR31755:SF3">
    <property type="entry name" value="EXOCYST COMPLEX COMPONENT SEC6"/>
    <property type="match status" value="1"/>
</dbReference>